<keyword evidence="1" id="KW-0175">Coiled coil</keyword>
<keyword evidence="3" id="KW-1185">Reference proteome</keyword>
<dbReference type="STRING" id="2518989.IMCC3088_2199"/>
<protein>
    <recommendedName>
        <fullName evidence="4">DUF4124 domain-containing protein</fullName>
    </recommendedName>
</protein>
<feature type="coiled-coil region" evidence="1">
    <location>
        <begin position="128"/>
        <end position="187"/>
    </location>
</feature>
<dbReference type="eggNOG" id="COG2433">
    <property type="taxonomic scope" value="Bacteria"/>
</dbReference>
<evidence type="ECO:0000313" key="2">
    <source>
        <dbReference type="EMBL" id="EGG29119.1"/>
    </source>
</evidence>
<name>F3L3K7_9GAMM</name>
<dbReference type="AlphaFoldDB" id="F3L3K7"/>
<sequence length="219" mass="24491">MIKSRLPLSYLVLIVACLGTKDAVGAKELYKYKDASGIPVINDRLPPEAVPLGYEVLSEDGVVIRVVPPQMTEEELALQSAQEREAQAKRDAAAAQKARDESLLMRYSSVADIEAARERALQSIRIRVSILRSNVRSAVQQIENYQAQAANIERSGGKVDEATSEAIEIARRRLASTQKALAEREIEIDKVIAEYQVDIDRFKHLEDQVEMRRTLSTQE</sequence>
<dbReference type="PROSITE" id="PS51257">
    <property type="entry name" value="PROKAR_LIPOPROTEIN"/>
    <property type="match status" value="1"/>
</dbReference>
<reference evidence="2 3" key="1">
    <citation type="journal article" date="2011" name="J. Bacteriol.">
        <title>Genome sequence of strain IMCC3088, a proteorhodopsin-containing marine bacterium belonging to the OM60/NOR5 clade.</title>
        <authorList>
            <person name="Jang Y."/>
            <person name="Oh H.M."/>
            <person name="Kang I."/>
            <person name="Lee K."/>
            <person name="Yang S.J."/>
            <person name="Cho J.C."/>
        </authorList>
    </citation>
    <scope>NUCLEOTIDE SEQUENCE [LARGE SCALE GENOMIC DNA]</scope>
    <source>
        <strain evidence="2 3">IMCC3088</strain>
    </source>
</reference>
<organism evidence="2 3">
    <name type="scientific">Aequoribacter fuscus</name>
    <dbReference type="NCBI Taxonomy" id="2518989"/>
    <lineage>
        <taxon>Bacteria</taxon>
        <taxon>Pseudomonadati</taxon>
        <taxon>Pseudomonadota</taxon>
        <taxon>Gammaproteobacteria</taxon>
        <taxon>Cellvibrionales</taxon>
        <taxon>Halieaceae</taxon>
        <taxon>Aequoribacter</taxon>
    </lineage>
</organism>
<feature type="coiled-coil region" evidence="1">
    <location>
        <begin position="71"/>
        <end position="98"/>
    </location>
</feature>
<gene>
    <name evidence="2" type="ORF">IMCC3088_2199</name>
</gene>
<evidence type="ECO:0008006" key="4">
    <source>
        <dbReference type="Google" id="ProtNLM"/>
    </source>
</evidence>
<evidence type="ECO:0000256" key="1">
    <source>
        <dbReference type="SAM" id="Coils"/>
    </source>
</evidence>
<evidence type="ECO:0000313" key="3">
    <source>
        <dbReference type="Proteomes" id="UP000005615"/>
    </source>
</evidence>
<dbReference type="RefSeq" id="WP_009576378.1">
    <property type="nucleotide sequence ID" value="NZ_AEIG01000064.1"/>
</dbReference>
<proteinExistence type="predicted"/>
<dbReference type="Proteomes" id="UP000005615">
    <property type="component" value="Unassembled WGS sequence"/>
</dbReference>
<accession>F3L3K7</accession>
<dbReference type="EMBL" id="AEIG01000064">
    <property type="protein sequence ID" value="EGG29119.1"/>
    <property type="molecule type" value="Genomic_DNA"/>
</dbReference>
<comment type="caution">
    <text evidence="2">The sequence shown here is derived from an EMBL/GenBank/DDBJ whole genome shotgun (WGS) entry which is preliminary data.</text>
</comment>